<proteinExistence type="predicted"/>
<dbReference type="EMBL" id="QWIL01000998">
    <property type="protein sequence ID" value="RMY09428.1"/>
    <property type="molecule type" value="Genomic_DNA"/>
</dbReference>
<protein>
    <submittedName>
        <fullName evidence="2">Uncharacterized protein</fullName>
    </submittedName>
</protein>
<feature type="transmembrane region" description="Helical" evidence="1">
    <location>
        <begin position="86"/>
        <end position="103"/>
    </location>
</feature>
<name>A0A3M6Z2E2_HORWE</name>
<dbReference type="OrthoDB" id="5405107at2759"/>
<accession>A0A3M6Z2E2</accession>
<dbReference type="EMBL" id="QWIM01000722">
    <property type="protein sequence ID" value="RMY31560.1"/>
    <property type="molecule type" value="Genomic_DNA"/>
</dbReference>
<dbReference type="Proteomes" id="UP000271337">
    <property type="component" value="Unassembled WGS sequence"/>
</dbReference>
<evidence type="ECO:0000313" key="5">
    <source>
        <dbReference type="Proteomes" id="UP000276864"/>
    </source>
</evidence>
<evidence type="ECO:0000313" key="3">
    <source>
        <dbReference type="EMBL" id="RMY31560.1"/>
    </source>
</evidence>
<evidence type="ECO:0000313" key="2">
    <source>
        <dbReference type="EMBL" id="RMY09428.1"/>
    </source>
</evidence>
<gene>
    <name evidence="3" type="ORF">D0866_07210</name>
    <name evidence="2" type="ORF">D0867_08718</name>
</gene>
<evidence type="ECO:0000313" key="4">
    <source>
        <dbReference type="Proteomes" id="UP000271337"/>
    </source>
</evidence>
<evidence type="ECO:0000256" key="1">
    <source>
        <dbReference type="SAM" id="Phobius"/>
    </source>
</evidence>
<organism evidence="2 4">
    <name type="scientific">Hortaea werneckii</name>
    <name type="common">Black yeast</name>
    <name type="synonym">Cladosporium werneckii</name>
    <dbReference type="NCBI Taxonomy" id="91943"/>
    <lineage>
        <taxon>Eukaryota</taxon>
        <taxon>Fungi</taxon>
        <taxon>Dikarya</taxon>
        <taxon>Ascomycota</taxon>
        <taxon>Pezizomycotina</taxon>
        <taxon>Dothideomycetes</taxon>
        <taxon>Dothideomycetidae</taxon>
        <taxon>Mycosphaerellales</taxon>
        <taxon>Teratosphaeriaceae</taxon>
        <taxon>Hortaea</taxon>
    </lineage>
</organism>
<keyword evidence="1" id="KW-0472">Membrane</keyword>
<feature type="transmembrane region" description="Helical" evidence="1">
    <location>
        <begin position="60"/>
        <end position="80"/>
    </location>
</feature>
<sequence>MAAAILRLAHACQVAFCCYGGYQSYLAITNLQKYEQTTKNLAKWSQQVDEQLRKTQTTQASGAAAVFASLLASSILTFVPPSTLPVWLHFSISPALLVGVFFARGHMQNYWAPSDGKTVGIKLPLPNMDGYNEAQQATQDLLQTLEWLEYSSPFDSQCQSNLHLSILPILLLLFEDIPPLTSRD</sequence>
<keyword evidence="1" id="KW-0812">Transmembrane</keyword>
<keyword evidence="1" id="KW-1133">Transmembrane helix</keyword>
<comment type="caution">
    <text evidence="2">The sequence shown here is derived from an EMBL/GenBank/DDBJ whole genome shotgun (WGS) entry which is preliminary data.</text>
</comment>
<reference evidence="4 5" key="1">
    <citation type="journal article" date="2018" name="BMC Genomics">
        <title>Genomic evidence for intraspecific hybridization in a clonal and extremely halotolerant yeast.</title>
        <authorList>
            <person name="Gostincar C."/>
            <person name="Stajich J.E."/>
            <person name="Zupancic J."/>
            <person name="Zalar P."/>
            <person name="Gunde-Cimerman N."/>
        </authorList>
    </citation>
    <scope>NUCLEOTIDE SEQUENCE [LARGE SCALE GENOMIC DNA]</scope>
    <source>
        <strain evidence="3 5">EXF-6651</strain>
        <strain evidence="2 4">EXF-6669</strain>
    </source>
</reference>
<dbReference type="AlphaFoldDB" id="A0A3M6Z2E2"/>
<dbReference type="Proteomes" id="UP000276864">
    <property type="component" value="Unassembled WGS sequence"/>
</dbReference>